<dbReference type="PANTHER" id="PTHR46599">
    <property type="entry name" value="PIGGYBAC TRANSPOSABLE ELEMENT-DERIVED PROTEIN 4"/>
    <property type="match status" value="1"/>
</dbReference>
<feature type="domain" description="PiggyBac transposable element-derived protein" evidence="1">
    <location>
        <begin position="40"/>
        <end position="139"/>
    </location>
</feature>
<feature type="domain" description="PiggyBac transposable element-derived protein" evidence="1">
    <location>
        <begin position="1"/>
        <end position="39"/>
    </location>
</feature>
<gene>
    <name evidence="2" type="ORF">NQ315_015326</name>
</gene>
<dbReference type="PANTHER" id="PTHR46599:SF3">
    <property type="entry name" value="PIGGYBAC TRANSPOSABLE ELEMENT-DERIVED PROTEIN 4"/>
    <property type="match status" value="1"/>
</dbReference>
<proteinExistence type="predicted"/>
<name>A0AAV8V628_9CUCU</name>
<dbReference type="EMBL" id="JANEYG010000462">
    <property type="protein sequence ID" value="KAJ8909634.1"/>
    <property type="molecule type" value="Genomic_DNA"/>
</dbReference>
<dbReference type="Pfam" id="PF13843">
    <property type="entry name" value="DDE_Tnp_1_7"/>
    <property type="match status" value="2"/>
</dbReference>
<evidence type="ECO:0000313" key="2">
    <source>
        <dbReference type="EMBL" id="KAJ8909634.1"/>
    </source>
</evidence>
<accession>A0AAV8V628</accession>
<dbReference type="AlphaFoldDB" id="A0AAV8V628"/>
<sequence>MCVDESVIKFKGRSSIKQYNPMKPIKRGYKFSVLCDMSGLKLEGSLAWGTIRINREGLPKGMASDTSLKRGDFDHKTSNTGVTFFKWKDNKIVTLASNIYGTETFQLKRQLRDGTTSHINTPQIVEDYNKFMGGVNYHD</sequence>
<organism evidence="2 3">
    <name type="scientific">Exocentrus adspersus</name>
    <dbReference type="NCBI Taxonomy" id="1586481"/>
    <lineage>
        <taxon>Eukaryota</taxon>
        <taxon>Metazoa</taxon>
        <taxon>Ecdysozoa</taxon>
        <taxon>Arthropoda</taxon>
        <taxon>Hexapoda</taxon>
        <taxon>Insecta</taxon>
        <taxon>Pterygota</taxon>
        <taxon>Neoptera</taxon>
        <taxon>Endopterygota</taxon>
        <taxon>Coleoptera</taxon>
        <taxon>Polyphaga</taxon>
        <taxon>Cucujiformia</taxon>
        <taxon>Chrysomeloidea</taxon>
        <taxon>Cerambycidae</taxon>
        <taxon>Lamiinae</taxon>
        <taxon>Acanthocinini</taxon>
        <taxon>Exocentrus</taxon>
    </lineage>
</organism>
<comment type="caution">
    <text evidence="2">The sequence shown here is derived from an EMBL/GenBank/DDBJ whole genome shotgun (WGS) entry which is preliminary data.</text>
</comment>
<dbReference type="InterPro" id="IPR029526">
    <property type="entry name" value="PGBD"/>
</dbReference>
<dbReference type="Proteomes" id="UP001159042">
    <property type="component" value="Unassembled WGS sequence"/>
</dbReference>
<protein>
    <recommendedName>
        <fullName evidence="1">PiggyBac transposable element-derived protein domain-containing protein</fullName>
    </recommendedName>
</protein>
<reference evidence="2 3" key="1">
    <citation type="journal article" date="2023" name="Insect Mol. Biol.">
        <title>Genome sequencing provides insights into the evolution of gene families encoding plant cell wall-degrading enzymes in longhorned beetles.</title>
        <authorList>
            <person name="Shin N.R."/>
            <person name="Okamura Y."/>
            <person name="Kirsch R."/>
            <person name="Pauchet Y."/>
        </authorList>
    </citation>
    <scope>NUCLEOTIDE SEQUENCE [LARGE SCALE GENOMIC DNA]</scope>
    <source>
        <strain evidence="2">EAD_L_NR</strain>
    </source>
</reference>
<keyword evidence="3" id="KW-1185">Reference proteome</keyword>
<evidence type="ECO:0000313" key="3">
    <source>
        <dbReference type="Proteomes" id="UP001159042"/>
    </source>
</evidence>
<evidence type="ECO:0000259" key="1">
    <source>
        <dbReference type="Pfam" id="PF13843"/>
    </source>
</evidence>